<dbReference type="AlphaFoldDB" id="A0A1X7D9Q0"/>
<dbReference type="Proteomes" id="UP000192903">
    <property type="component" value="Unassembled WGS sequence"/>
</dbReference>
<sequence>MPLIELVLTICLADQPASCREEHLRFEDRGGPVTCMLQAPPQIAKWSAEHPRLRVVKWRCEYPTRGKDI</sequence>
<gene>
    <name evidence="1" type="ORF">SAMN02982989_5258</name>
</gene>
<evidence type="ECO:0000313" key="1">
    <source>
        <dbReference type="EMBL" id="SMF11362.1"/>
    </source>
</evidence>
<dbReference type="STRING" id="464029.SAMN02982989_5258"/>
<protein>
    <submittedName>
        <fullName evidence="1">Uncharacterized protein</fullName>
    </submittedName>
</protein>
<accession>A0A1X7D9Q0</accession>
<organism evidence="1 2">
    <name type="scientific">Xaviernesmea oryzae</name>
    <dbReference type="NCBI Taxonomy" id="464029"/>
    <lineage>
        <taxon>Bacteria</taxon>
        <taxon>Pseudomonadati</taxon>
        <taxon>Pseudomonadota</taxon>
        <taxon>Alphaproteobacteria</taxon>
        <taxon>Hyphomicrobiales</taxon>
        <taxon>Rhizobiaceae</taxon>
        <taxon>Rhizobium/Agrobacterium group</taxon>
        <taxon>Xaviernesmea</taxon>
    </lineage>
</organism>
<keyword evidence="2" id="KW-1185">Reference proteome</keyword>
<evidence type="ECO:0000313" key="2">
    <source>
        <dbReference type="Proteomes" id="UP000192903"/>
    </source>
</evidence>
<name>A0A1X7D9Q0_9HYPH</name>
<proteinExistence type="predicted"/>
<dbReference type="EMBL" id="FXAF01000002">
    <property type="protein sequence ID" value="SMF11362.1"/>
    <property type="molecule type" value="Genomic_DNA"/>
</dbReference>
<reference evidence="2" key="1">
    <citation type="submission" date="2017-04" db="EMBL/GenBank/DDBJ databases">
        <authorList>
            <person name="Varghese N."/>
            <person name="Submissions S."/>
        </authorList>
    </citation>
    <scope>NUCLEOTIDE SEQUENCE [LARGE SCALE GENOMIC DNA]</scope>
    <source>
        <strain evidence="2">B4P</strain>
    </source>
</reference>